<keyword evidence="2" id="KW-1185">Reference proteome</keyword>
<sequence length="115" mass="12340">MILLVIFVDTTAPIHTVRRITSNLYRSMVISLICTTLPGRADMSLLKMTSQGSGTTAASDSNVGLGDSVTPGIFLVVALPRARVYPREPIEILDGSPTAQLRCQARRKPGDTDIA</sequence>
<gene>
    <name evidence="1" type="ORF">QAD02_012517</name>
</gene>
<comment type="caution">
    <text evidence="1">The sequence shown here is derived from an EMBL/GenBank/DDBJ whole genome shotgun (WGS) entry which is preliminary data.</text>
</comment>
<accession>A0ACC2NZX2</accession>
<evidence type="ECO:0000313" key="1">
    <source>
        <dbReference type="EMBL" id="KAJ8676730.1"/>
    </source>
</evidence>
<reference evidence="1" key="1">
    <citation type="submission" date="2023-04" db="EMBL/GenBank/DDBJ databases">
        <title>A chromosome-level genome assembly of the parasitoid wasp Eretmocerus hayati.</title>
        <authorList>
            <person name="Zhong Y."/>
            <person name="Liu S."/>
            <person name="Liu Y."/>
        </authorList>
    </citation>
    <scope>NUCLEOTIDE SEQUENCE</scope>
    <source>
        <strain evidence="1">ZJU_SS_LIU_2023</strain>
    </source>
</reference>
<dbReference type="Proteomes" id="UP001239111">
    <property type="component" value="Chromosome 2"/>
</dbReference>
<protein>
    <submittedName>
        <fullName evidence="1">Uncharacterized protein</fullName>
    </submittedName>
</protein>
<evidence type="ECO:0000313" key="2">
    <source>
        <dbReference type="Proteomes" id="UP001239111"/>
    </source>
</evidence>
<proteinExistence type="predicted"/>
<dbReference type="EMBL" id="CM056742">
    <property type="protein sequence ID" value="KAJ8676730.1"/>
    <property type="molecule type" value="Genomic_DNA"/>
</dbReference>
<organism evidence="1 2">
    <name type="scientific">Eretmocerus hayati</name>
    <dbReference type="NCBI Taxonomy" id="131215"/>
    <lineage>
        <taxon>Eukaryota</taxon>
        <taxon>Metazoa</taxon>
        <taxon>Ecdysozoa</taxon>
        <taxon>Arthropoda</taxon>
        <taxon>Hexapoda</taxon>
        <taxon>Insecta</taxon>
        <taxon>Pterygota</taxon>
        <taxon>Neoptera</taxon>
        <taxon>Endopterygota</taxon>
        <taxon>Hymenoptera</taxon>
        <taxon>Apocrita</taxon>
        <taxon>Proctotrupomorpha</taxon>
        <taxon>Chalcidoidea</taxon>
        <taxon>Aphelinidae</taxon>
        <taxon>Aphelininae</taxon>
        <taxon>Eretmocerus</taxon>
    </lineage>
</organism>
<name>A0ACC2NZX2_9HYME</name>